<sequence>MTYLFKLKTISLYILLAGIVISCSKEEEDLNDQLKISNATAITNNDMYGHWILSGMIADVEIDLDDDMVSSKNLLEETSCFDNMYITFRQDGTFNSNNAQMTFESGTAQDEFSCLADRKDNGAWEVRNDSLILNLQINSTTYIHKKLINLGTDKFSLDVTKIESDQYVTDPGNTQASPIRILELEYTRI</sequence>
<organism evidence="1 2">
    <name type="scientific">Christiangramia sabulilitoris</name>
    <dbReference type="NCBI Taxonomy" id="2583991"/>
    <lineage>
        <taxon>Bacteria</taxon>
        <taxon>Pseudomonadati</taxon>
        <taxon>Bacteroidota</taxon>
        <taxon>Flavobacteriia</taxon>
        <taxon>Flavobacteriales</taxon>
        <taxon>Flavobacteriaceae</taxon>
        <taxon>Christiangramia</taxon>
    </lineage>
</organism>
<protein>
    <submittedName>
        <fullName evidence="1">DUF5004 domain-containing protein</fullName>
    </submittedName>
</protein>
<gene>
    <name evidence="1" type="ORF">FGM01_12415</name>
</gene>
<dbReference type="Pfam" id="PF16395">
    <property type="entry name" value="DUF5004"/>
    <property type="match status" value="1"/>
</dbReference>
<accession>A0A550I031</accession>
<keyword evidence="2" id="KW-1185">Reference proteome</keyword>
<dbReference type="RefSeq" id="WP_143411486.1">
    <property type="nucleotide sequence ID" value="NZ_VHSF01000003.1"/>
</dbReference>
<evidence type="ECO:0000313" key="2">
    <source>
        <dbReference type="Proteomes" id="UP000315131"/>
    </source>
</evidence>
<dbReference type="OrthoDB" id="1144836at2"/>
<proteinExistence type="predicted"/>
<dbReference type="AlphaFoldDB" id="A0A550I031"/>
<evidence type="ECO:0000313" key="1">
    <source>
        <dbReference type="EMBL" id="TRO64290.1"/>
    </source>
</evidence>
<dbReference type="EMBL" id="VHSF01000003">
    <property type="protein sequence ID" value="TRO64290.1"/>
    <property type="molecule type" value="Genomic_DNA"/>
</dbReference>
<name>A0A550I031_9FLAO</name>
<comment type="caution">
    <text evidence="1">The sequence shown here is derived from an EMBL/GenBank/DDBJ whole genome shotgun (WGS) entry which is preliminary data.</text>
</comment>
<dbReference type="InterPro" id="IPR032168">
    <property type="entry name" value="DUF5004"/>
</dbReference>
<dbReference type="Proteomes" id="UP000315131">
    <property type="component" value="Unassembled WGS sequence"/>
</dbReference>
<dbReference type="PROSITE" id="PS51257">
    <property type="entry name" value="PROKAR_LIPOPROTEIN"/>
    <property type="match status" value="1"/>
</dbReference>
<reference evidence="1 2" key="1">
    <citation type="submission" date="2019-06" db="EMBL/GenBank/DDBJ databases">
        <title>Gramella sabulilitoris sp. nov., isolated from a marine sand.</title>
        <authorList>
            <person name="Yoon J.-H."/>
        </authorList>
    </citation>
    <scope>NUCLEOTIDE SEQUENCE [LARGE SCALE GENOMIC DNA]</scope>
    <source>
        <strain evidence="1 2">HSMS-1</strain>
    </source>
</reference>